<dbReference type="EMBL" id="JAADJZ010000016">
    <property type="protein sequence ID" value="KAF2869490.1"/>
    <property type="molecule type" value="Genomic_DNA"/>
</dbReference>
<accession>A0A7C8IAU6</accession>
<sequence>MSGIPKIRQRTAHTAKVGGIRVTSGAHFFWYLHLSTAWTRSRQPRYRHAATLMYAVRFLYYNQQRPARHPERTQTSLPSGRAVIGSRDPIQSSRIIHQRIIHAARQGSATPQCCRPSLSPGVGVPNRGLRIQVFRGSKLEKSVRIPVRCLAFDQVNSFLLIIDGYRAQAQGRYFLGPQL</sequence>
<evidence type="ECO:0000313" key="2">
    <source>
        <dbReference type="Proteomes" id="UP000481861"/>
    </source>
</evidence>
<dbReference type="Proteomes" id="UP000481861">
    <property type="component" value="Unassembled WGS sequence"/>
</dbReference>
<comment type="caution">
    <text evidence="1">The sequence shown here is derived from an EMBL/GenBank/DDBJ whole genome shotgun (WGS) entry which is preliminary data.</text>
</comment>
<dbReference type="AlphaFoldDB" id="A0A7C8IAU6"/>
<reference evidence="1 2" key="1">
    <citation type="submission" date="2020-01" db="EMBL/GenBank/DDBJ databases">
        <authorList>
            <consortium name="DOE Joint Genome Institute"/>
            <person name="Haridas S."/>
            <person name="Albert R."/>
            <person name="Binder M."/>
            <person name="Bloem J."/>
            <person name="Labutti K."/>
            <person name="Salamov A."/>
            <person name="Andreopoulos B."/>
            <person name="Baker S.E."/>
            <person name="Barry K."/>
            <person name="Bills G."/>
            <person name="Bluhm B.H."/>
            <person name="Cannon C."/>
            <person name="Castanera R."/>
            <person name="Culley D.E."/>
            <person name="Daum C."/>
            <person name="Ezra D."/>
            <person name="Gonzalez J.B."/>
            <person name="Henrissat B."/>
            <person name="Kuo A."/>
            <person name="Liang C."/>
            <person name="Lipzen A."/>
            <person name="Lutzoni F."/>
            <person name="Magnuson J."/>
            <person name="Mondo S."/>
            <person name="Nolan M."/>
            <person name="Ohm R."/>
            <person name="Pangilinan J."/>
            <person name="Park H.-J.H."/>
            <person name="Ramirez L."/>
            <person name="Alfaro M."/>
            <person name="Sun H."/>
            <person name="Tritt A."/>
            <person name="Yoshinaga Y."/>
            <person name="Zwiers L.-H.L."/>
            <person name="Turgeon B.G."/>
            <person name="Goodwin S.B."/>
            <person name="Spatafora J.W."/>
            <person name="Crous P.W."/>
            <person name="Grigoriev I.V."/>
        </authorList>
    </citation>
    <scope>NUCLEOTIDE SEQUENCE [LARGE SCALE GENOMIC DNA]</scope>
    <source>
        <strain evidence="1 2">CBS 611.86</strain>
    </source>
</reference>
<name>A0A7C8IAU6_9PLEO</name>
<proteinExistence type="predicted"/>
<keyword evidence="2" id="KW-1185">Reference proteome</keyword>
<gene>
    <name evidence="1" type="ORF">BDV95DRAFT_101859</name>
</gene>
<evidence type="ECO:0000313" key="1">
    <source>
        <dbReference type="EMBL" id="KAF2869490.1"/>
    </source>
</evidence>
<protein>
    <submittedName>
        <fullName evidence="1">Uncharacterized protein</fullName>
    </submittedName>
</protein>
<organism evidence="1 2">
    <name type="scientific">Massariosphaeria phaeospora</name>
    <dbReference type="NCBI Taxonomy" id="100035"/>
    <lineage>
        <taxon>Eukaryota</taxon>
        <taxon>Fungi</taxon>
        <taxon>Dikarya</taxon>
        <taxon>Ascomycota</taxon>
        <taxon>Pezizomycotina</taxon>
        <taxon>Dothideomycetes</taxon>
        <taxon>Pleosporomycetidae</taxon>
        <taxon>Pleosporales</taxon>
        <taxon>Pleosporales incertae sedis</taxon>
        <taxon>Massariosphaeria</taxon>
    </lineage>
</organism>